<dbReference type="EMBL" id="CAMXCT010004557">
    <property type="protein sequence ID" value="CAI4009533.1"/>
    <property type="molecule type" value="Genomic_DNA"/>
</dbReference>
<organism evidence="2">
    <name type="scientific">Cladocopium goreaui</name>
    <dbReference type="NCBI Taxonomy" id="2562237"/>
    <lineage>
        <taxon>Eukaryota</taxon>
        <taxon>Sar</taxon>
        <taxon>Alveolata</taxon>
        <taxon>Dinophyceae</taxon>
        <taxon>Suessiales</taxon>
        <taxon>Symbiodiniaceae</taxon>
        <taxon>Cladocopium</taxon>
    </lineage>
</organism>
<evidence type="ECO:0000313" key="3">
    <source>
        <dbReference type="EMBL" id="CAL1162908.1"/>
    </source>
</evidence>
<sequence>MLWRRCVTPFAVVQKRRFAATFCPLLEQLGDIVVEQDIIRMRQSIEERKRVYKEGRKRFMRGGNFSCPKEENQWAYRRFGHERESGDGLAAAVKKREHEKREGRRMGLEDNLSKSWRQKLRMDFEIQCLHRADKEGQRWRDKSKEVQELQQMALEDERSRLQQLCSPVEFSEAVQGQRNAETVPVDISVLSRMVIPISSGEVKSSSTVREGELDCWARAPRSTRRASKAPEVHTCGNAICVKLCEAAG</sequence>
<keyword evidence="4" id="KW-1185">Reference proteome</keyword>
<proteinExistence type="predicted"/>
<protein>
    <submittedName>
        <fullName evidence="2">Uncharacterized protein</fullName>
    </submittedName>
</protein>
<feature type="region of interest" description="Disordered" evidence="1">
    <location>
        <begin position="87"/>
        <end position="106"/>
    </location>
</feature>
<dbReference type="OrthoDB" id="485075at2759"/>
<reference evidence="2" key="1">
    <citation type="submission" date="2022-10" db="EMBL/GenBank/DDBJ databases">
        <authorList>
            <person name="Chen Y."/>
            <person name="Dougan E. K."/>
            <person name="Chan C."/>
            <person name="Rhodes N."/>
            <person name="Thang M."/>
        </authorList>
    </citation>
    <scope>NUCLEOTIDE SEQUENCE</scope>
</reference>
<dbReference type="EMBL" id="CAMXCT020004557">
    <property type="protein sequence ID" value="CAL1162908.1"/>
    <property type="molecule type" value="Genomic_DNA"/>
</dbReference>
<evidence type="ECO:0000313" key="2">
    <source>
        <dbReference type="EMBL" id="CAI4009533.1"/>
    </source>
</evidence>
<dbReference type="AlphaFoldDB" id="A0A9P1DG82"/>
<gene>
    <name evidence="2" type="ORF">C1SCF055_LOCUS34885</name>
</gene>
<evidence type="ECO:0000313" key="4">
    <source>
        <dbReference type="Proteomes" id="UP001152797"/>
    </source>
</evidence>
<dbReference type="Proteomes" id="UP001152797">
    <property type="component" value="Unassembled WGS sequence"/>
</dbReference>
<feature type="compositionally biased region" description="Basic and acidic residues" evidence="1">
    <location>
        <begin position="94"/>
        <end position="106"/>
    </location>
</feature>
<comment type="caution">
    <text evidence="2">The sequence shown here is derived from an EMBL/GenBank/DDBJ whole genome shotgun (WGS) entry which is preliminary data.</text>
</comment>
<evidence type="ECO:0000256" key="1">
    <source>
        <dbReference type="SAM" id="MobiDB-lite"/>
    </source>
</evidence>
<reference evidence="3" key="2">
    <citation type="submission" date="2024-04" db="EMBL/GenBank/DDBJ databases">
        <authorList>
            <person name="Chen Y."/>
            <person name="Shah S."/>
            <person name="Dougan E. K."/>
            <person name="Thang M."/>
            <person name="Chan C."/>
        </authorList>
    </citation>
    <scope>NUCLEOTIDE SEQUENCE [LARGE SCALE GENOMIC DNA]</scope>
</reference>
<dbReference type="EMBL" id="CAMXCT030004557">
    <property type="protein sequence ID" value="CAL4796845.1"/>
    <property type="molecule type" value="Genomic_DNA"/>
</dbReference>
<name>A0A9P1DG82_9DINO</name>
<accession>A0A9P1DG82</accession>